<dbReference type="Proteomes" id="UP000281084">
    <property type="component" value="Unassembled WGS sequence"/>
</dbReference>
<dbReference type="EMBL" id="RAXZ01000041">
    <property type="protein sequence ID" value="RKG48017.1"/>
    <property type="molecule type" value="Genomic_DNA"/>
</dbReference>
<dbReference type="Gene3D" id="3.10.450.620">
    <property type="entry name" value="JHP933, nucleotidyltransferase-like core domain"/>
    <property type="match status" value="1"/>
</dbReference>
<evidence type="ECO:0000313" key="1">
    <source>
        <dbReference type="EMBL" id="RKG48017.1"/>
    </source>
</evidence>
<accession>A0A3A8FM08</accession>
<sequence>MPDIKNLFADVADALGIGATSIVEKDYYVVELLRLLESLEFETHDLVFAGGTSLAKANIQLNRMSEDVDIKIVLKSDIALSRSKAKVVRKQLLHQVQDKISQSDFFKIEEEPVVWDEYRYMELLIRYPQHFNQAPCLRPFIKLELVETDLLEPFESRSITSFVYDLAKEGKPVDAFPSVTIVSTSIEKLIAILRRTAAFARNAERADDESLVRHVYDYFKITYGKPQDFVYLGHLATKVIKTDIERYGRQHTLMVEDPIAELLFGLNELTRNPLYKARFNNFVVPMVFGDEQITWQQAYSHFQDSAQQIFANLKL</sequence>
<gene>
    <name evidence="1" type="ORF">D7V64_15905</name>
</gene>
<name>A0A3A8FM08_9GAMM</name>
<proteinExistence type="predicted"/>
<reference evidence="1 2" key="1">
    <citation type="submission" date="2018-09" db="EMBL/GenBank/DDBJ databases">
        <title>The draft genome of Acinetobacter spp. strains.</title>
        <authorList>
            <person name="Qin J."/>
            <person name="Feng Y."/>
            <person name="Zong Z."/>
        </authorList>
    </citation>
    <scope>NUCLEOTIDE SEQUENCE [LARGE SCALE GENOMIC DNA]</scope>
    <source>
        <strain evidence="1 2">WCHAc060002</strain>
    </source>
</reference>
<dbReference type="Pfam" id="PF08843">
    <property type="entry name" value="AbiEii"/>
    <property type="match status" value="1"/>
</dbReference>
<dbReference type="AlphaFoldDB" id="A0A3A8FM08"/>
<dbReference type="InterPro" id="IPR014942">
    <property type="entry name" value="AbiEii"/>
</dbReference>
<dbReference type="RefSeq" id="WP_120368319.1">
    <property type="nucleotide sequence ID" value="NZ_RAXZ01000041.1"/>
</dbReference>
<comment type="caution">
    <text evidence="1">The sequence shown here is derived from an EMBL/GenBank/DDBJ whole genome shotgun (WGS) entry which is preliminary data.</text>
</comment>
<protein>
    <submittedName>
        <fullName evidence="1">Nucleotidyl transferase AbiEii/AbiGii toxin family protein</fullName>
    </submittedName>
</protein>
<evidence type="ECO:0000313" key="2">
    <source>
        <dbReference type="Proteomes" id="UP000281084"/>
    </source>
</evidence>
<organism evidence="1 2">
    <name type="scientific">Acinetobacter cumulans</name>
    <dbReference type="NCBI Taxonomy" id="2136182"/>
    <lineage>
        <taxon>Bacteria</taxon>
        <taxon>Pseudomonadati</taxon>
        <taxon>Pseudomonadota</taxon>
        <taxon>Gammaproteobacteria</taxon>
        <taxon>Moraxellales</taxon>
        <taxon>Moraxellaceae</taxon>
        <taxon>Acinetobacter</taxon>
    </lineage>
</organism>
<keyword evidence="1" id="KW-0808">Transferase</keyword>
<dbReference type="GO" id="GO:0016740">
    <property type="term" value="F:transferase activity"/>
    <property type="evidence" value="ECO:0007669"/>
    <property type="project" value="UniProtKB-KW"/>
</dbReference>